<feature type="non-terminal residue" evidence="1">
    <location>
        <position position="105"/>
    </location>
</feature>
<reference evidence="1 2" key="1">
    <citation type="submission" date="2020-02" db="EMBL/GenBank/DDBJ databases">
        <title>Genome sequences of Thiorhodococcus mannitoliphagus and Thiorhodococcus minor, purple sulfur photosynthetic bacteria in the gammaproteobacterial family, Chromatiaceae.</title>
        <authorList>
            <person name="Aviles F.A."/>
            <person name="Meyer T.E."/>
            <person name="Kyndt J.A."/>
        </authorList>
    </citation>
    <scope>NUCLEOTIDE SEQUENCE [LARGE SCALE GENOMIC DNA]</scope>
    <source>
        <strain evidence="1 2">DSM 11518</strain>
    </source>
</reference>
<gene>
    <name evidence="1" type="ORF">G3446_27390</name>
</gene>
<comment type="caution">
    <text evidence="1">The sequence shown here is derived from an EMBL/GenBank/DDBJ whole genome shotgun (WGS) entry which is preliminary data.</text>
</comment>
<keyword evidence="2" id="KW-1185">Reference proteome</keyword>
<evidence type="ECO:0000313" key="1">
    <source>
        <dbReference type="EMBL" id="NEV65493.1"/>
    </source>
</evidence>
<dbReference type="EMBL" id="JAAIJQ010000383">
    <property type="protein sequence ID" value="NEV65493.1"/>
    <property type="molecule type" value="Genomic_DNA"/>
</dbReference>
<dbReference type="Proteomes" id="UP000483379">
    <property type="component" value="Unassembled WGS sequence"/>
</dbReference>
<name>A0A6M0K8X3_9GAMM</name>
<protein>
    <submittedName>
        <fullName evidence="1">Transposase</fullName>
    </submittedName>
</protein>
<organism evidence="1 2">
    <name type="scientific">Thiorhodococcus minor</name>
    <dbReference type="NCBI Taxonomy" id="57489"/>
    <lineage>
        <taxon>Bacteria</taxon>
        <taxon>Pseudomonadati</taxon>
        <taxon>Pseudomonadota</taxon>
        <taxon>Gammaproteobacteria</taxon>
        <taxon>Chromatiales</taxon>
        <taxon>Chromatiaceae</taxon>
        <taxon>Thiorhodococcus</taxon>
    </lineage>
</organism>
<proteinExistence type="predicted"/>
<sequence length="105" mass="11869">ETLEPLIEPAPPVLADYRPQQAYLLLDEQRLAKAEQRPTRNLSAALFRLEASRSAEDALAIVRALVDWLKEPEQSSLRRAFAVWFGRVFLPKRLPGVSVTPMSDL</sequence>
<evidence type="ECO:0000313" key="2">
    <source>
        <dbReference type="Proteomes" id="UP000483379"/>
    </source>
</evidence>
<dbReference type="AlphaFoldDB" id="A0A6M0K8X3"/>
<accession>A0A6M0K8X3</accession>
<feature type="non-terminal residue" evidence="1">
    <location>
        <position position="1"/>
    </location>
</feature>